<dbReference type="GeneTree" id="ENSGT00910000146995"/>
<sequence length="69" mass="7708">MLSIKPLATAAFSFMEKEKTKITKSKKPKARRCGAGRPDEMNCSVSLIHVIINWLISVNRNCCTSLLRA</sequence>
<proteinExistence type="predicted"/>
<evidence type="ECO:0000313" key="2">
    <source>
        <dbReference type="Proteomes" id="UP000233020"/>
    </source>
</evidence>
<protein>
    <submittedName>
        <fullName evidence="1">Uncharacterized protein</fullName>
    </submittedName>
</protein>
<dbReference type="OMA" id="RPDEMNC"/>
<evidence type="ECO:0000313" key="1">
    <source>
        <dbReference type="Ensembl" id="ENSANAP00000002487.1"/>
    </source>
</evidence>
<organism evidence="1 2">
    <name type="scientific">Aotus nancymaae</name>
    <name type="common">Ma's night monkey</name>
    <dbReference type="NCBI Taxonomy" id="37293"/>
    <lineage>
        <taxon>Eukaryota</taxon>
        <taxon>Metazoa</taxon>
        <taxon>Chordata</taxon>
        <taxon>Craniata</taxon>
        <taxon>Vertebrata</taxon>
        <taxon>Euteleostomi</taxon>
        <taxon>Mammalia</taxon>
        <taxon>Eutheria</taxon>
        <taxon>Euarchontoglires</taxon>
        <taxon>Primates</taxon>
        <taxon>Haplorrhini</taxon>
        <taxon>Platyrrhini</taxon>
        <taxon>Aotidae</taxon>
        <taxon>Aotus</taxon>
    </lineage>
</organism>
<reference evidence="1" key="2">
    <citation type="submission" date="2025-09" db="UniProtKB">
        <authorList>
            <consortium name="Ensembl"/>
        </authorList>
    </citation>
    <scope>IDENTIFICATION</scope>
</reference>
<accession>A0A2K5C1C5</accession>
<name>A0A2K5C1C5_AOTNA</name>
<keyword evidence="2" id="KW-1185">Reference proteome</keyword>
<dbReference type="Ensembl" id="ENSANAT00000019582.1">
    <property type="protein sequence ID" value="ENSANAP00000002487.1"/>
    <property type="gene ID" value="ENSANAG00000018592.1"/>
</dbReference>
<dbReference type="AlphaFoldDB" id="A0A2K5C1C5"/>
<reference evidence="1" key="1">
    <citation type="submission" date="2025-08" db="UniProtKB">
        <authorList>
            <consortium name="Ensembl"/>
        </authorList>
    </citation>
    <scope>IDENTIFICATION</scope>
</reference>
<dbReference type="Proteomes" id="UP000233020">
    <property type="component" value="Unplaced"/>
</dbReference>